<name>A0A1B6EA19_9HEMI</name>
<evidence type="ECO:0000256" key="5">
    <source>
        <dbReference type="ARBA" id="ARBA00022847"/>
    </source>
</evidence>
<dbReference type="InterPro" id="IPR018107">
    <property type="entry name" value="Na-dicarboxylate_symporter_CS"/>
</dbReference>
<sequence>MACLEEKNKCDVRISRFVMPIGATINMDGTALYEAVAAIFIAQLRKVPLSFGQLVAVSVTATMASIGAAPIPQSGLVTMVMVLDTLGLPAEDITLIVAVDWLLDRFRTLINVMSDGLGAGLVEYLSKDELRAMDEADKIKGKIRNMALAKEVRETEWLNSHT</sequence>
<keyword evidence="8" id="KW-0325">Glycoprotein</keyword>
<evidence type="ECO:0000256" key="4">
    <source>
        <dbReference type="ARBA" id="ARBA00022692"/>
    </source>
</evidence>
<dbReference type="GO" id="GO:0015501">
    <property type="term" value="F:glutamate:sodium symporter activity"/>
    <property type="evidence" value="ECO:0007669"/>
    <property type="project" value="TreeGrafter"/>
</dbReference>
<organism evidence="10">
    <name type="scientific">Clastoptera arizonana</name>
    <name type="common">Arizona spittle bug</name>
    <dbReference type="NCBI Taxonomy" id="38151"/>
    <lineage>
        <taxon>Eukaryota</taxon>
        <taxon>Metazoa</taxon>
        <taxon>Ecdysozoa</taxon>
        <taxon>Arthropoda</taxon>
        <taxon>Hexapoda</taxon>
        <taxon>Insecta</taxon>
        <taxon>Pterygota</taxon>
        <taxon>Neoptera</taxon>
        <taxon>Paraneoptera</taxon>
        <taxon>Hemiptera</taxon>
        <taxon>Auchenorrhyncha</taxon>
        <taxon>Cercopoidea</taxon>
        <taxon>Clastopteridae</taxon>
        <taxon>Clastoptera</taxon>
    </lineage>
</organism>
<accession>A0A1B6EA19</accession>
<evidence type="ECO:0000256" key="1">
    <source>
        <dbReference type="ARBA" id="ARBA00004141"/>
    </source>
</evidence>
<keyword evidence="5 9" id="KW-0769">Symport</keyword>
<dbReference type="InterPro" id="IPR001991">
    <property type="entry name" value="Na-dicarboxylate_symporter"/>
</dbReference>
<dbReference type="SUPFAM" id="SSF118215">
    <property type="entry name" value="Proton glutamate symport protein"/>
    <property type="match status" value="1"/>
</dbReference>
<keyword evidence="4" id="KW-0812">Transmembrane</keyword>
<evidence type="ECO:0000256" key="3">
    <source>
        <dbReference type="ARBA" id="ARBA00022448"/>
    </source>
</evidence>
<evidence type="ECO:0000313" key="10">
    <source>
        <dbReference type="EMBL" id="JAS34757.1"/>
    </source>
</evidence>
<dbReference type="PROSITE" id="PS00714">
    <property type="entry name" value="NA_DICARBOXYL_SYMP_2"/>
    <property type="match status" value="1"/>
</dbReference>
<dbReference type="PANTHER" id="PTHR11958">
    <property type="entry name" value="SODIUM/DICARBOXYLATE SYMPORTER-RELATED"/>
    <property type="match status" value="1"/>
</dbReference>
<evidence type="ECO:0000256" key="6">
    <source>
        <dbReference type="ARBA" id="ARBA00022989"/>
    </source>
</evidence>
<dbReference type="GO" id="GO:0005886">
    <property type="term" value="C:plasma membrane"/>
    <property type="evidence" value="ECO:0007669"/>
    <property type="project" value="TreeGrafter"/>
</dbReference>
<dbReference type="GO" id="GO:0005313">
    <property type="term" value="F:L-glutamate transmembrane transporter activity"/>
    <property type="evidence" value="ECO:0007669"/>
    <property type="project" value="TreeGrafter"/>
</dbReference>
<keyword evidence="3 9" id="KW-0813">Transport</keyword>
<evidence type="ECO:0000256" key="8">
    <source>
        <dbReference type="ARBA" id="ARBA00023180"/>
    </source>
</evidence>
<dbReference type="AlphaFoldDB" id="A0A1B6EA19"/>
<keyword evidence="7" id="KW-0472">Membrane</keyword>
<dbReference type="PRINTS" id="PR00173">
    <property type="entry name" value="EDTRNSPORT"/>
</dbReference>
<reference evidence="10" key="1">
    <citation type="submission" date="2015-12" db="EMBL/GenBank/DDBJ databases">
        <title>De novo transcriptome assembly of four potential Pierce s Disease insect vectors from Arizona vineyards.</title>
        <authorList>
            <person name="Tassone E.E."/>
        </authorList>
    </citation>
    <scope>NUCLEOTIDE SEQUENCE</scope>
</reference>
<dbReference type="Gene3D" id="1.10.3860.10">
    <property type="entry name" value="Sodium:dicarboxylate symporter"/>
    <property type="match status" value="1"/>
</dbReference>
<evidence type="ECO:0000256" key="9">
    <source>
        <dbReference type="RuleBase" id="RU361216"/>
    </source>
</evidence>
<dbReference type="InterPro" id="IPR050746">
    <property type="entry name" value="DAACS"/>
</dbReference>
<dbReference type="EMBL" id="GEDC01002541">
    <property type="protein sequence ID" value="JAS34757.1"/>
    <property type="molecule type" value="Transcribed_RNA"/>
</dbReference>
<dbReference type="PANTHER" id="PTHR11958:SF63">
    <property type="entry name" value="AMINO ACID TRANSPORTER"/>
    <property type="match status" value="1"/>
</dbReference>
<dbReference type="GO" id="GO:0015175">
    <property type="term" value="F:neutral L-amino acid transmembrane transporter activity"/>
    <property type="evidence" value="ECO:0007669"/>
    <property type="project" value="TreeGrafter"/>
</dbReference>
<dbReference type="InterPro" id="IPR036458">
    <property type="entry name" value="Na:dicarbo_symporter_sf"/>
</dbReference>
<gene>
    <name evidence="10" type="ORF">g.8</name>
</gene>
<keyword evidence="6" id="KW-1133">Transmembrane helix</keyword>
<proteinExistence type="inferred from homology"/>
<dbReference type="Pfam" id="PF00375">
    <property type="entry name" value="SDF"/>
    <property type="match status" value="1"/>
</dbReference>
<comment type="similarity">
    <text evidence="2 9">Belongs to the dicarboxylate/amino acid:cation symporter (DAACS) (TC 2.A.23) family.</text>
</comment>
<evidence type="ECO:0000256" key="2">
    <source>
        <dbReference type="ARBA" id="ARBA00006148"/>
    </source>
</evidence>
<protein>
    <recommendedName>
        <fullName evidence="9">Amino acid transporter</fullName>
    </recommendedName>
</protein>
<comment type="subcellular location">
    <subcellularLocation>
        <location evidence="1 9">Membrane</location>
        <topology evidence="1 9">Multi-pass membrane protein</topology>
    </subcellularLocation>
</comment>
<evidence type="ECO:0000256" key="7">
    <source>
        <dbReference type="ARBA" id="ARBA00023136"/>
    </source>
</evidence>